<sequence length="217" mass="22451">MFGAERAVISLVRYLAADVFRGQRFLAPLLVFLGVMGMLFSSDAGQPLEAYAGSSALLYPVAAWMAVVVATSEDVVRRGITVVSAGGWSRVLTAAALVAVAIALAMALLAAVWPVVTNPHPYTFGEFLIGLAAHTACALLGVGVGLMFARPVFDAIGRTVLAVFAVVVLTYPLGRVTPLGWVLDALGHNSFSLSVLWAAVVGAALVSGAVVVGVRRA</sequence>
<evidence type="ECO:0000313" key="3">
    <source>
        <dbReference type="Proteomes" id="UP001500711"/>
    </source>
</evidence>
<dbReference type="Proteomes" id="UP001500711">
    <property type="component" value="Unassembled WGS sequence"/>
</dbReference>
<accession>A0ABP7A9J0</accession>
<keyword evidence="1" id="KW-0472">Membrane</keyword>
<feature type="transmembrane region" description="Helical" evidence="1">
    <location>
        <begin position="194"/>
        <end position="214"/>
    </location>
</feature>
<keyword evidence="3" id="KW-1185">Reference proteome</keyword>
<evidence type="ECO:0000313" key="2">
    <source>
        <dbReference type="EMBL" id="GAA3627610.1"/>
    </source>
</evidence>
<dbReference type="EMBL" id="BAABBE010000003">
    <property type="protein sequence ID" value="GAA3627610.1"/>
    <property type="molecule type" value="Genomic_DNA"/>
</dbReference>
<feature type="transmembrane region" description="Helical" evidence="1">
    <location>
        <begin position="127"/>
        <end position="148"/>
    </location>
</feature>
<name>A0ABP7A9J0_9PSEU</name>
<keyword evidence="1" id="KW-0812">Transmembrane</keyword>
<protein>
    <recommendedName>
        <fullName evidence="4">ABC-2 type transport system permease protein</fullName>
    </recommendedName>
</protein>
<proteinExistence type="predicted"/>
<feature type="transmembrane region" description="Helical" evidence="1">
    <location>
        <begin position="25"/>
        <end position="44"/>
    </location>
</feature>
<feature type="transmembrane region" description="Helical" evidence="1">
    <location>
        <begin position="155"/>
        <end position="174"/>
    </location>
</feature>
<keyword evidence="1" id="KW-1133">Transmembrane helix</keyword>
<evidence type="ECO:0008006" key="4">
    <source>
        <dbReference type="Google" id="ProtNLM"/>
    </source>
</evidence>
<feature type="transmembrane region" description="Helical" evidence="1">
    <location>
        <begin position="91"/>
        <end position="115"/>
    </location>
</feature>
<reference evidence="3" key="1">
    <citation type="journal article" date="2019" name="Int. J. Syst. Evol. Microbiol.">
        <title>The Global Catalogue of Microorganisms (GCM) 10K type strain sequencing project: providing services to taxonomists for standard genome sequencing and annotation.</title>
        <authorList>
            <consortium name="The Broad Institute Genomics Platform"/>
            <consortium name="The Broad Institute Genome Sequencing Center for Infectious Disease"/>
            <person name="Wu L."/>
            <person name="Ma J."/>
        </authorList>
    </citation>
    <scope>NUCLEOTIDE SEQUENCE [LARGE SCALE GENOMIC DNA]</scope>
    <source>
        <strain evidence="3">JCM 17494</strain>
    </source>
</reference>
<evidence type="ECO:0000256" key="1">
    <source>
        <dbReference type="SAM" id="Phobius"/>
    </source>
</evidence>
<comment type="caution">
    <text evidence="2">The sequence shown here is derived from an EMBL/GenBank/DDBJ whole genome shotgun (WGS) entry which is preliminary data.</text>
</comment>
<organism evidence="2 3">
    <name type="scientific">Lentzea roselyniae</name>
    <dbReference type="NCBI Taxonomy" id="531940"/>
    <lineage>
        <taxon>Bacteria</taxon>
        <taxon>Bacillati</taxon>
        <taxon>Actinomycetota</taxon>
        <taxon>Actinomycetes</taxon>
        <taxon>Pseudonocardiales</taxon>
        <taxon>Pseudonocardiaceae</taxon>
        <taxon>Lentzea</taxon>
    </lineage>
</organism>
<gene>
    <name evidence="2" type="ORF">GCM10022267_12440</name>
</gene>
<feature type="transmembrane region" description="Helical" evidence="1">
    <location>
        <begin position="50"/>
        <end position="70"/>
    </location>
</feature>